<feature type="compositionally biased region" description="Basic and acidic residues" evidence="8">
    <location>
        <begin position="72"/>
        <end position="86"/>
    </location>
</feature>
<feature type="region of interest" description="Disordered" evidence="8">
    <location>
        <begin position="58"/>
        <end position="91"/>
    </location>
</feature>
<keyword evidence="6 7" id="KW-0406">Ion transport</keyword>
<dbReference type="OrthoDB" id="250802at2759"/>
<gene>
    <name evidence="9" type="ORF">STAS_14241</name>
</gene>
<comment type="similarity">
    <text evidence="2 7">Belongs to the V-ATPase G subunit family.</text>
</comment>
<evidence type="ECO:0000256" key="3">
    <source>
        <dbReference type="ARBA" id="ARBA00011196"/>
    </source>
</evidence>
<accession>A0A5A7PYS5</accession>
<organism evidence="9 10">
    <name type="scientific">Striga asiatica</name>
    <name type="common">Asiatic witchweed</name>
    <name type="synonym">Buchnera asiatica</name>
    <dbReference type="NCBI Taxonomy" id="4170"/>
    <lineage>
        <taxon>Eukaryota</taxon>
        <taxon>Viridiplantae</taxon>
        <taxon>Streptophyta</taxon>
        <taxon>Embryophyta</taxon>
        <taxon>Tracheophyta</taxon>
        <taxon>Spermatophyta</taxon>
        <taxon>Magnoliopsida</taxon>
        <taxon>eudicotyledons</taxon>
        <taxon>Gunneridae</taxon>
        <taxon>Pentapetalae</taxon>
        <taxon>asterids</taxon>
        <taxon>lamiids</taxon>
        <taxon>Lamiales</taxon>
        <taxon>Orobanchaceae</taxon>
        <taxon>Buchnereae</taxon>
        <taxon>Striga</taxon>
    </lineage>
</organism>
<evidence type="ECO:0000256" key="6">
    <source>
        <dbReference type="ARBA" id="ARBA00023065"/>
    </source>
</evidence>
<dbReference type="GO" id="GO:0016887">
    <property type="term" value="F:ATP hydrolysis activity"/>
    <property type="evidence" value="ECO:0007669"/>
    <property type="project" value="TreeGrafter"/>
</dbReference>
<dbReference type="Proteomes" id="UP000325081">
    <property type="component" value="Unassembled WGS sequence"/>
</dbReference>
<dbReference type="PANTHER" id="PTHR12713:SF27">
    <property type="entry name" value="V-TYPE PROTON ATPASE SUBUNIT G3"/>
    <property type="match status" value="1"/>
</dbReference>
<dbReference type="EMBL" id="BKCP01005405">
    <property type="protein sequence ID" value="GER37826.1"/>
    <property type="molecule type" value="Genomic_DNA"/>
</dbReference>
<dbReference type="GO" id="GO:0046961">
    <property type="term" value="F:proton-transporting ATPase activity, rotational mechanism"/>
    <property type="evidence" value="ECO:0007669"/>
    <property type="project" value="InterPro"/>
</dbReference>
<comment type="subunit">
    <text evidence="7">V-ATPase is a heteromultimeric enzyme made up of two complexes: the ATP-hydrolytic V1 complex and the proton translocation V0 complex.</text>
</comment>
<evidence type="ECO:0000313" key="10">
    <source>
        <dbReference type="Proteomes" id="UP000325081"/>
    </source>
</evidence>
<reference evidence="10" key="1">
    <citation type="journal article" date="2019" name="Curr. Biol.">
        <title>Genome Sequence of Striga asiatica Provides Insight into the Evolution of Plant Parasitism.</title>
        <authorList>
            <person name="Yoshida S."/>
            <person name="Kim S."/>
            <person name="Wafula E.K."/>
            <person name="Tanskanen J."/>
            <person name="Kim Y.M."/>
            <person name="Honaas L."/>
            <person name="Yang Z."/>
            <person name="Spallek T."/>
            <person name="Conn C.E."/>
            <person name="Ichihashi Y."/>
            <person name="Cheong K."/>
            <person name="Cui S."/>
            <person name="Der J.P."/>
            <person name="Gundlach H."/>
            <person name="Jiao Y."/>
            <person name="Hori C."/>
            <person name="Ishida J.K."/>
            <person name="Kasahara H."/>
            <person name="Kiba T."/>
            <person name="Kim M.S."/>
            <person name="Koo N."/>
            <person name="Laohavisit A."/>
            <person name="Lee Y.H."/>
            <person name="Lumba S."/>
            <person name="McCourt P."/>
            <person name="Mortimer J.C."/>
            <person name="Mutuku J.M."/>
            <person name="Nomura T."/>
            <person name="Sasaki-Sekimoto Y."/>
            <person name="Seto Y."/>
            <person name="Wang Y."/>
            <person name="Wakatake T."/>
            <person name="Sakakibara H."/>
            <person name="Demura T."/>
            <person name="Yamaguchi S."/>
            <person name="Yoneyama K."/>
            <person name="Manabe R.I."/>
            <person name="Nelson D.C."/>
            <person name="Schulman A.H."/>
            <person name="Timko M.P."/>
            <person name="dePamphilis C.W."/>
            <person name="Choi D."/>
            <person name="Shirasu K."/>
        </authorList>
    </citation>
    <scope>NUCLEOTIDE SEQUENCE [LARGE SCALE GENOMIC DNA]</scope>
    <source>
        <strain evidence="10">cv. UVA1</strain>
    </source>
</reference>
<sequence>MDPTRGGQGGIQMLLTAEQEAQQIVTSARNLKMARLKQAKEEADKEAANFRSHMEAEYKKSISESSGSSDSTVKRLEAETDAKVESLKATTSKVSPEVVKMLCNFITSVKN</sequence>
<evidence type="ECO:0000256" key="4">
    <source>
        <dbReference type="ARBA" id="ARBA00022448"/>
    </source>
</evidence>
<protein>
    <recommendedName>
        <fullName evidence="7">V-type proton ATPase subunit G</fullName>
    </recommendedName>
</protein>
<keyword evidence="4 7" id="KW-0813">Transport</keyword>
<proteinExistence type="inferred from homology"/>
<dbReference type="Gene3D" id="1.20.5.2950">
    <property type="match status" value="1"/>
</dbReference>
<evidence type="ECO:0000256" key="1">
    <source>
        <dbReference type="ARBA" id="ARBA00003847"/>
    </source>
</evidence>
<comment type="subunit">
    <text evidence="3">V-ATPase is a heteromultimeric enzyme composed of a peripheral catalytic V1 complex (components A to H) attached to an integral membrane V0 proton pore complex (components: a, c, c', c'' and d).</text>
</comment>
<dbReference type="GO" id="GO:0000221">
    <property type="term" value="C:vacuolar proton-transporting V-type ATPase, V1 domain"/>
    <property type="evidence" value="ECO:0007669"/>
    <property type="project" value="TreeGrafter"/>
</dbReference>
<dbReference type="InterPro" id="IPR005124">
    <property type="entry name" value="V-ATPase_G"/>
</dbReference>
<comment type="caution">
    <text evidence="9">The sequence shown here is derived from an EMBL/GenBank/DDBJ whole genome shotgun (WGS) entry which is preliminary data.</text>
</comment>
<keyword evidence="5 7" id="KW-0375">Hydrogen ion transport</keyword>
<comment type="function">
    <text evidence="7">Subunit of the V1 complex of vacuolar(H+)-ATPase (V-ATPase), a multisubunit enzyme composed of a peripheral complex (V1) that hydrolyzes ATP and a membrane integral complex (V0) that translocates protons. V-ATPase is responsible for acidifying and maintaining the pH of intracellular compartments and in some cell types, is targeted to the plasma membrane, where it is responsible for acidifying the extracellular environment.</text>
</comment>
<dbReference type="NCBIfam" id="TIGR01147">
    <property type="entry name" value="V_ATP_synt_G"/>
    <property type="match status" value="1"/>
</dbReference>
<keyword evidence="10" id="KW-1185">Reference proteome</keyword>
<evidence type="ECO:0000256" key="2">
    <source>
        <dbReference type="ARBA" id="ARBA00010066"/>
    </source>
</evidence>
<dbReference type="AlphaFoldDB" id="A0A5A7PYS5"/>
<evidence type="ECO:0000256" key="7">
    <source>
        <dbReference type="RuleBase" id="RU364019"/>
    </source>
</evidence>
<dbReference type="PANTHER" id="PTHR12713">
    <property type="entry name" value="VACUOLAR ATP SYNTHASE SUBUNIT G"/>
    <property type="match status" value="1"/>
</dbReference>
<evidence type="ECO:0000313" key="9">
    <source>
        <dbReference type="EMBL" id="GER37826.1"/>
    </source>
</evidence>
<dbReference type="FunFam" id="1.20.5.2950:FF:000001">
    <property type="entry name" value="V-type proton ATPase subunit G"/>
    <property type="match status" value="1"/>
</dbReference>
<evidence type="ECO:0000256" key="5">
    <source>
        <dbReference type="ARBA" id="ARBA00022781"/>
    </source>
</evidence>
<dbReference type="Pfam" id="PF03179">
    <property type="entry name" value="V-ATPase_G"/>
    <property type="match status" value="1"/>
</dbReference>
<comment type="function">
    <text evidence="1">Catalytic subunit of the peripheral V1 complex of vacuolar ATPase (V-ATPase). V-ATPase is responsible for acidifying a variety of intracellular compartments in eukaryotic cells.</text>
</comment>
<name>A0A5A7PYS5_STRAF</name>
<evidence type="ECO:0000256" key="8">
    <source>
        <dbReference type="SAM" id="MobiDB-lite"/>
    </source>
</evidence>